<evidence type="ECO:0000313" key="4">
    <source>
        <dbReference type="Proteomes" id="UP000224634"/>
    </source>
</evidence>
<feature type="region of interest" description="Disordered" evidence="1">
    <location>
        <begin position="1"/>
        <end position="23"/>
    </location>
</feature>
<organism evidence="3 4">
    <name type="scientific">Polytolypa hystricis (strain UAMH7299)</name>
    <dbReference type="NCBI Taxonomy" id="1447883"/>
    <lineage>
        <taxon>Eukaryota</taxon>
        <taxon>Fungi</taxon>
        <taxon>Dikarya</taxon>
        <taxon>Ascomycota</taxon>
        <taxon>Pezizomycotina</taxon>
        <taxon>Eurotiomycetes</taxon>
        <taxon>Eurotiomycetidae</taxon>
        <taxon>Onygenales</taxon>
        <taxon>Onygenales incertae sedis</taxon>
        <taxon>Polytolypa</taxon>
    </lineage>
</organism>
<dbReference type="InterPro" id="IPR056125">
    <property type="entry name" value="DUF7708"/>
</dbReference>
<dbReference type="Proteomes" id="UP000224634">
    <property type="component" value="Unassembled WGS sequence"/>
</dbReference>
<dbReference type="AlphaFoldDB" id="A0A2B7Y0U3"/>
<feature type="domain" description="DUF7708" evidence="2">
    <location>
        <begin position="85"/>
        <end position="124"/>
    </location>
</feature>
<keyword evidence="4" id="KW-1185">Reference proteome</keyword>
<feature type="compositionally biased region" description="Polar residues" evidence="1">
    <location>
        <begin position="51"/>
        <end position="61"/>
    </location>
</feature>
<name>A0A2B7Y0U3_POLH7</name>
<evidence type="ECO:0000313" key="3">
    <source>
        <dbReference type="EMBL" id="PGH14337.1"/>
    </source>
</evidence>
<evidence type="ECO:0000256" key="1">
    <source>
        <dbReference type="SAM" id="MobiDB-lite"/>
    </source>
</evidence>
<accession>A0A2B7Y0U3</accession>
<dbReference type="Pfam" id="PF24809">
    <property type="entry name" value="DUF7708"/>
    <property type="match status" value="1"/>
</dbReference>
<protein>
    <recommendedName>
        <fullName evidence="2">DUF7708 domain-containing protein</fullName>
    </recommendedName>
</protein>
<comment type="caution">
    <text evidence="3">The sequence shown here is derived from an EMBL/GenBank/DDBJ whole genome shotgun (WGS) entry which is preliminary data.</text>
</comment>
<gene>
    <name evidence="3" type="ORF">AJ80_05927</name>
</gene>
<feature type="region of interest" description="Disordered" evidence="1">
    <location>
        <begin position="41"/>
        <end position="61"/>
    </location>
</feature>
<sequence>MDSSELQKQWYGADIDDTSSSHDDDIDDKIFAEATARFSAHHTHDERKRTFASQATSLRDVQDTISQAKQRYESSRSKTKIVVSTWLNKLAVRLRYYGKVLDVLAQHHPEYVSLAWGAMKFLFI</sequence>
<dbReference type="STRING" id="1447883.A0A2B7Y0U3"/>
<dbReference type="EMBL" id="PDNA01000094">
    <property type="protein sequence ID" value="PGH14337.1"/>
    <property type="molecule type" value="Genomic_DNA"/>
</dbReference>
<evidence type="ECO:0000259" key="2">
    <source>
        <dbReference type="Pfam" id="PF24809"/>
    </source>
</evidence>
<reference evidence="3 4" key="1">
    <citation type="submission" date="2017-10" db="EMBL/GenBank/DDBJ databases">
        <title>Comparative genomics in systemic dimorphic fungi from Ajellomycetaceae.</title>
        <authorList>
            <person name="Munoz J.F."/>
            <person name="Mcewen J.G."/>
            <person name="Clay O.K."/>
            <person name="Cuomo C.A."/>
        </authorList>
    </citation>
    <scope>NUCLEOTIDE SEQUENCE [LARGE SCALE GENOMIC DNA]</scope>
    <source>
        <strain evidence="3 4">UAMH7299</strain>
    </source>
</reference>
<dbReference type="OrthoDB" id="61900at2759"/>
<feature type="non-terminal residue" evidence="3">
    <location>
        <position position="124"/>
    </location>
</feature>
<proteinExistence type="predicted"/>